<reference evidence="1" key="2">
    <citation type="submission" date="2023-06" db="EMBL/GenBank/DDBJ databases">
        <authorList>
            <person name="Spilker T."/>
        </authorList>
    </citation>
    <scope>NUCLEOTIDE SEQUENCE</scope>
    <source>
        <strain evidence="1">FLAC1071</strain>
    </source>
</reference>
<gene>
    <name evidence="1" type="ORF">QRB35_29905</name>
</gene>
<evidence type="ECO:0000313" key="2">
    <source>
        <dbReference type="Proteomes" id="UP001529272"/>
    </source>
</evidence>
<proteinExistence type="predicted"/>
<keyword evidence="2" id="KW-1185">Reference proteome</keyword>
<dbReference type="RefSeq" id="WP_069954094.1">
    <property type="nucleotide sequence ID" value="NZ_CP012886.2"/>
</dbReference>
<reference evidence="1" key="1">
    <citation type="submission" date="2023-06" db="EMBL/GenBank/DDBJ databases">
        <title>Itaconate inhibition of nontuberculous mycobacteria.</title>
        <authorList>
            <person name="Breen P."/>
            <person name="Zimbric M."/>
            <person name="Caverly L."/>
        </authorList>
    </citation>
    <scope>NUCLEOTIDE SEQUENCE</scope>
    <source>
        <strain evidence="1">FLAC1071</strain>
    </source>
</reference>
<accession>A0ABT7PA57</accession>
<evidence type="ECO:0000313" key="1">
    <source>
        <dbReference type="EMBL" id="MDM3930160.1"/>
    </source>
</evidence>
<organism evidence="1 2">
    <name type="scientific">Mycobacterium intracellulare subsp. chimaera</name>
    <dbReference type="NCBI Taxonomy" id="222805"/>
    <lineage>
        <taxon>Bacteria</taxon>
        <taxon>Bacillati</taxon>
        <taxon>Actinomycetota</taxon>
        <taxon>Actinomycetes</taxon>
        <taxon>Mycobacteriales</taxon>
        <taxon>Mycobacteriaceae</taxon>
        <taxon>Mycobacterium</taxon>
        <taxon>Mycobacterium avium complex (MAC)</taxon>
    </lineage>
</organism>
<name>A0ABT7PA57_MYCIT</name>
<sequence length="114" mass="12531">MMTSPTALAEQLQRLNERDYVRFTAHWLTTATDLDQEPPLTGDRLIDALVSAAAAHAAFTSTGIVPKWTGTKPRVLDHFWHPGHPNLFAYSLVHSPASFALHGILIEESSLVSV</sequence>
<dbReference type="Proteomes" id="UP001529272">
    <property type="component" value="Unassembled WGS sequence"/>
</dbReference>
<protein>
    <submittedName>
        <fullName evidence="1">Uncharacterized protein</fullName>
    </submittedName>
</protein>
<dbReference type="EMBL" id="JASZZX010000064">
    <property type="protein sequence ID" value="MDM3930160.1"/>
    <property type="molecule type" value="Genomic_DNA"/>
</dbReference>
<comment type="caution">
    <text evidence="1">The sequence shown here is derived from an EMBL/GenBank/DDBJ whole genome shotgun (WGS) entry which is preliminary data.</text>
</comment>